<dbReference type="PANTHER" id="PTHR30450:SF14">
    <property type="entry name" value="TRANSPORTER, PERMEASE PROTEIN, PUTATIVE-RELATED"/>
    <property type="match status" value="1"/>
</dbReference>
<dbReference type="CDD" id="cd06261">
    <property type="entry name" value="TM_PBP2"/>
    <property type="match status" value="1"/>
</dbReference>
<dbReference type="EMBL" id="AVPE01000005">
    <property type="protein sequence ID" value="KGX92718.1"/>
    <property type="molecule type" value="Genomic_DNA"/>
</dbReference>
<gene>
    <name evidence="10" type="ORF">N781_15510</name>
</gene>
<dbReference type="Proteomes" id="UP000030528">
    <property type="component" value="Unassembled WGS sequence"/>
</dbReference>
<dbReference type="RefSeq" id="WP_026800166.1">
    <property type="nucleotide sequence ID" value="NZ_AULI01000007.1"/>
</dbReference>
<feature type="transmembrane region" description="Helical" evidence="8">
    <location>
        <begin position="55"/>
        <end position="78"/>
    </location>
</feature>
<dbReference type="NCBIfam" id="NF008049">
    <property type="entry name" value="PRK10782.1"/>
    <property type="match status" value="1"/>
</dbReference>
<keyword evidence="11" id="KW-1185">Reference proteome</keyword>
<evidence type="ECO:0000256" key="7">
    <source>
        <dbReference type="ARBA" id="ARBA00023136"/>
    </source>
</evidence>
<evidence type="ECO:0000256" key="4">
    <source>
        <dbReference type="ARBA" id="ARBA00022475"/>
    </source>
</evidence>
<accession>A0A0A5GN89</accession>
<evidence type="ECO:0000256" key="1">
    <source>
        <dbReference type="ARBA" id="ARBA00004651"/>
    </source>
</evidence>
<keyword evidence="7 8" id="KW-0472">Membrane</keyword>
<proteinExistence type="inferred from homology"/>
<feature type="transmembrane region" description="Helical" evidence="8">
    <location>
        <begin position="20"/>
        <end position="43"/>
    </location>
</feature>
<evidence type="ECO:0000313" key="10">
    <source>
        <dbReference type="EMBL" id="KGX92718.1"/>
    </source>
</evidence>
<comment type="caution">
    <text evidence="10">The sequence shown here is derived from an EMBL/GenBank/DDBJ whole genome shotgun (WGS) entry which is preliminary data.</text>
</comment>
<evidence type="ECO:0000256" key="6">
    <source>
        <dbReference type="ARBA" id="ARBA00022989"/>
    </source>
</evidence>
<name>A0A0A5GN89_9BACI</name>
<reference evidence="10 11" key="1">
    <citation type="submission" date="2013-08" db="EMBL/GenBank/DDBJ databases">
        <authorList>
            <person name="Huang J."/>
            <person name="Wang G."/>
        </authorList>
    </citation>
    <scope>NUCLEOTIDE SEQUENCE [LARGE SCALE GENOMIC DNA]</scope>
    <source>
        <strain evidence="10 11">JSM 076056</strain>
    </source>
</reference>
<keyword evidence="4" id="KW-1003">Cell membrane</keyword>
<dbReference type="STRING" id="1385510.GCA_000425205_01756"/>
<evidence type="ECO:0000256" key="3">
    <source>
        <dbReference type="ARBA" id="ARBA00022448"/>
    </source>
</evidence>
<sequence>MQVNLLEFWPKILEATWETLVMVGVSLVFAIIIGLPLGIALVVTRNNGILPNAPVFNVLNGIVNLFRSIPFIILLVVILPFTRFIVGSSIGTAAAIVPLVFFSGPFIARLVETSLLEIDEGVVEASEAMGATPSQIIFRVFLPEAFSSLILNITVATIGLVGASAMAGTVGGGGLGDLAISYGYQRFETDIMIATVVLLVVIVQIIQTLGNYFSRVVRRR</sequence>
<dbReference type="InterPro" id="IPR035906">
    <property type="entry name" value="MetI-like_sf"/>
</dbReference>
<dbReference type="InterPro" id="IPR051322">
    <property type="entry name" value="AA_ABC_Transporter_Permease"/>
</dbReference>
<feature type="transmembrane region" description="Helical" evidence="8">
    <location>
        <begin position="191"/>
        <end position="213"/>
    </location>
</feature>
<dbReference type="Gene3D" id="1.10.3720.10">
    <property type="entry name" value="MetI-like"/>
    <property type="match status" value="1"/>
</dbReference>
<dbReference type="FunFam" id="1.10.3720.10:FF:000002">
    <property type="entry name" value="D-methionine ABC transporter permease MetI"/>
    <property type="match status" value="1"/>
</dbReference>
<evidence type="ECO:0000313" key="11">
    <source>
        <dbReference type="Proteomes" id="UP000030528"/>
    </source>
</evidence>
<dbReference type="GO" id="GO:0048473">
    <property type="term" value="P:D-methionine transmembrane transport"/>
    <property type="evidence" value="ECO:0007669"/>
    <property type="project" value="TreeGrafter"/>
</dbReference>
<organism evidence="10 11">
    <name type="scientific">Pontibacillus halophilus JSM 076056 = DSM 19796</name>
    <dbReference type="NCBI Taxonomy" id="1385510"/>
    <lineage>
        <taxon>Bacteria</taxon>
        <taxon>Bacillati</taxon>
        <taxon>Bacillota</taxon>
        <taxon>Bacilli</taxon>
        <taxon>Bacillales</taxon>
        <taxon>Bacillaceae</taxon>
        <taxon>Pontibacillus</taxon>
    </lineage>
</organism>
<keyword evidence="6 8" id="KW-1133">Transmembrane helix</keyword>
<dbReference type="eggNOG" id="COG2011">
    <property type="taxonomic scope" value="Bacteria"/>
</dbReference>
<dbReference type="PROSITE" id="PS50928">
    <property type="entry name" value="ABC_TM1"/>
    <property type="match status" value="1"/>
</dbReference>
<dbReference type="OrthoDB" id="9793490at2"/>
<feature type="transmembrane region" description="Helical" evidence="8">
    <location>
        <begin position="149"/>
        <end position="171"/>
    </location>
</feature>
<keyword evidence="5 8" id="KW-0812">Transmembrane</keyword>
<feature type="transmembrane region" description="Helical" evidence="8">
    <location>
        <begin position="84"/>
        <end position="108"/>
    </location>
</feature>
<feature type="domain" description="ABC transmembrane type-1" evidence="9">
    <location>
        <begin position="16"/>
        <end position="210"/>
    </location>
</feature>
<dbReference type="SUPFAM" id="SSF161098">
    <property type="entry name" value="MetI-like"/>
    <property type="match status" value="1"/>
</dbReference>
<comment type="similarity">
    <text evidence="2">Belongs to the binding-protein-dependent transport system permease family. CysTW subfamily.</text>
</comment>
<dbReference type="Pfam" id="PF00528">
    <property type="entry name" value="BPD_transp_1"/>
    <property type="match status" value="1"/>
</dbReference>
<keyword evidence="3 8" id="KW-0813">Transport</keyword>
<evidence type="ECO:0000256" key="2">
    <source>
        <dbReference type="ARBA" id="ARBA00007069"/>
    </source>
</evidence>
<evidence type="ECO:0000256" key="5">
    <source>
        <dbReference type="ARBA" id="ARBA00022692"/>
    </source>
</evidence>
<dbReference type="PANTHER" id="PTHR30450">
    <property type="entry name" value="ABC TRANSPORTER PERMEASE"/>
    <property type="match status" value="1"/>
</dbReference>
<dbReference type="AlphaFoldDB" id="A0A0A5GN89"/>
<comment type="subcellular location">
    <subcellularLocation>
        <location evidence="1 8">Cell membrane</location>
        <topology evidence="1 8">Multi-pass membrane protein</topology>
    </subcellularLocation>
</comment>
<dbReference type="GO" id="GO:0005886">
    <property type="term" value="C:plasma membrane"/>
    <property type="evidence" value="ECO:0007669"/>
    <property type="project" value="UniProtKB-SubCell"/>
</dbReference>
<evidence type="ECO:0000259" key="9">
    <source>
        <dbReference type="PROSITE" id="PS50928"/>
    </source>
</evidence>
<evidence type="ECO:0000256" key="8">
    <source>
        <dbReference type="RuleBase" id="RU363032"/>
    </source>
</evidence>
<protein>
    <submittedName>
        <fullName evidence="10">Methionine ABC transporter permease</fullName>
    </submittedName>
</protein>
<dbReference type="InterPro" id="IPR000515">
    <property type="entry name" value="MetI-like"/>
</dbReference>